<feature type="domain" description="SWIM-type" evidence="7">
    <location>
        <begin position="529"/>
        <end position="565"/>
    </location>
</feature>
<evidence type="ECO:0000256" key="2">
    <source>
        <dbReference type="ARBA" id="ARBA00022771"/>
    </source>
</evidence>
<accession>A0A2U1N742</accession>
<evidence type="ECO:0000313" key="8">
    <source>
        <dbReference type="EMBL" id="PWA69301.1"/>
    </source>
</evidence>
<dbReference type="OrthoDB" id="1737642at2759"/>
<comment type="caution">
    <text evidence="8">The sequence shown here is derived from an EMBL/GenBank/DDBJ whole genome shotgun (WGS) entry which is preliminary data.</text>
</comment>
<dbReference type="AlphaFoldDB" id="A0A2U1N742"/>
<keyword evidence="9" id="KW-1185">Reference proteome</keyword>
<feature type="chain" id="PRO_5015434419" evidence="6">
    <location>
        <begin position="20"/>
        <end position="768"/>
    </location>
</feature>
<dbReference type="SMART" id="SM00575">
    <property type="entry name" value="ZnF_PMZ"/>
    <property type="match status" value="1"/>
</dbReference>
<reference evidence="8 9" key="1">
    <citation type="journal article" date="2018" name="Mol. Plant">
        <title>The genome of Artemisia annua provides insight into the evolution of Asteraceae family and artemisinin biosynthesis.</title>
        <authorList>
            <person name="Shen Q."/>
            <person name="Zhang L."/>
            <person name="Liao Z."/>
            <person name="Wang S."/>
            <person name="Yan T."/>
            <person name="Shi P."/>
            <person name="Liu M."/>
            <person name="Fu X."/>
            <person name="Pan Q."/>
            <person name="Wang Y."/>
            <person name="Lv Z."/>
            <person name="Lu X."/>
            <person name="Zhang F."/>
            <person name="Jiang W."/>
            <person name="Ma Y."/>
            <person name="Chen M."/>
            <person name="Hao X."/>
            <person name="Li L."/>
            <person name="Tang Y."/>
            <person name="Lv G."/>
            <person name="Zhou Y."/>
            <person name="Sun X."/>
            <person name="Brodelius P.E."/>
            <person name="Rose J.K.C."/>
            <person name="Tang K."/>
        </authorList>
    </citation>
    <scope>NUCLEOTIDE SEQUENCE [LARGE SCALE GENOMIC DNA]</scope>
    <source>
        <strain evidence="9">cv. Huhao1</strain>
        <tissue evidence="8">Leaf</tissue>
    </source>
</reference>
<evidence type="ECO:0000256" key="4">
    <source>
        <dbReference type="PROSITE-ProRule" id="PRU00325"/>
    </source>
</evidence>
<dbReference type="Pfam" id="PF03101">
    <property type="entry name" value="FAR1"/>
    <property type="match status" value="2"/>
</dbReference>
<keyword evidence="6" id="KW-0732">Signal</keyword>
<feature type="region of interest" description="Disordered" evidence="5">
    <location>
        <begin position="744"/>
        <end position="768"/>
    </location>
</feature>
<keyword evidence="1" id="KW-0479">Metal-binding</keyword>
<dbReference type="InterPro" id="IPR006564">
    <property type="entry name" value="Znf_PMZ"/>
</dbReference>
<dbReference type="PROSITE" id="PS50966">
    <property type="entry name" value="ZF_SWIM"/>
    <property type="match status" value="1"/>
</dbReference>
<feature type="signal peptide" evidence="6">
    <location>
        <begin position="1"/>
        <end position="19"/>
    </location>
</feature>
<protein>
    <submittedName>
        <fullName evidence="8">FAR1 DNA binding domain, Zinc finger, SWIM-type, MULE transposase domain, FHY3/FAR1 family</fullName>
    </submittedName>
</protein>
<dbReference type="PANTHER" id="PTHR47718:SF17">
    <property type="entry name" value="PROTEIN FAR1-RELATED SEQUENCE 5-LIKE"/>
    <property type="match status" value="1"/>
</dbReference>
<name>A0A2U1N742_ARTAN</name>
<evidence type="ECO:0000313" key="9">
    <source>
        <dbReference type="Proteomes" id="UP000245207"/>
    </source>
</evidence>
<dbReference type="EMBL" id="PKPP01003469">
    <property type="protein sequence ID" value="PWA69301.1"/>
    <property type="molecule type" value="Genomic_DNA"/>
</dbReference>
<gene>
    <name evidence="8" type="ORF">CTI12_AA181680</name>
</gene>
<keyword evidence="2 4" id="KW-0863">Zinc-finger</keyword>
<sequence length="768" mass="88912">MIQFLLTRLSLMFITNIESVPEPQSIGNVRVTPRGSRYWTPVVPDNEKPVEKMLFDSLDQAFEFYSNYARKSGFEPRKSSENKGKHGVITRKYFLCSKEGQNPKTCANTLIEPTSKRLTTSKRTGCEACIILKLNRKKKKYEVVEFEEEHNHSMVHKDDSHFLNSQRQLNFCQKQALMDIGNLNMGPRKGFKFLKQARDIESVPEPQSIGNVRVTPRGSRYWTPVVPDNEKPMEKMLFDSLDQAFEFYSNYARKSGFEPRRSSENKGKHGVITRKYFVCSKEGQNPKTCANTLIEPTSKRVTTSKRTGCEARIILKLNRKKKKYEVVEFEEEHNHSMVHKDDSHFLNSQRQLNFCQKQTLMDIGNLNMGPRKGFKFLKQACGSFDKVGATETDSKNYKRDIDLFIGEGDAHMAIEKLEKKKELLPDFTFEFMQGEDKKLSGLFWADETAKRNYIAFGDIVGFDATFRTNNFLFEKEAAEIFTAAAFKVIQSQILKSMLFCLAYNVIEIEGGKRYFIRDVDDDVKFQGQFQVDFVKSEVILTCSCKLFELEGFLCRHCFYVLRMRRIKEFPKRYILRRWTKDVVPPPSYGSSFSRHDISENKEEIQTLIRESVFSLESAVDRLVNDPSKLAHFRDKQKELMEQVFIDMPYQLPMKNKEVIATILGVTQPQPQEKICENPNICGNKGGIRVWYWMGIRLLMLLFFMGSASVIHGISLEVLPSKYKSATDWHSRNCPKKKEDQLKELEAQKKREENKKRAANQASTSGSKD</sequence>
<feature type="compositionally biased region" description="Polar residues" evidence="5">
    <location>
        <begin position="759"/>
        <end position="768"/>
    </location>
</feature>
<evidence type="ECO:0000256" key="5">
    <source>
        <dbReference type="SAM" id="MobiDB-lite"/>
    </source>
</evidence>
<evidence type="ECO:0000256" key="1">
    <source>
        <dbReference type="ARBA" id="ARBA00022723"/>
    </source>
</evidence>
<keyword evidence="3" id="KW-0862">Zinc</keyword>
<evidence type="ECO:0000259" key="7">
    <source>
        <dbReference type="PROSITE" id="PS50966"/>
    </source>
</evidence>
<dbReference type="PANTHER" id="PTHR47718">
    <property type="entry name" value="OS01G0519700 PROTEIN"/>
    <property type="match status" value="1"/>
</dbReference>
<dbReference type="Proteomes" id="UP000245207">
    <property type="component" value="Unassembled WGS sequence"/>
</dbReference>
<dbReference type="InterPro" id="IPR007527">
    <property type="entry name" value="Znf_SWIM"/>
</dbReference>
<evidence type="ECO:0000256" key="3">
    <source>
        <dbReference type="ARBA" id="ARBA00022833"/>
    </source>
</evidence>
<dbReference type="Pfam" id="PF04434">
    <property type="entry name" value="SWIM"/>
    <property type="match status" value="1"/>
</dbReference>
<dbReference type="GO" id="GO:0008270">
    <property type="term" value="F:zinc ion binding"/>
    <property type="evidence" value="ECO:0007669"/>
    <property type="project" value="UniProtKB-KW"/>
</dbReference>
<feature type="compositionally biased region" description="Basic and acidic residues" evidence="5">
    <location>
        <begin position="744"/>
        <end position="755"/>
    </location>
</feature>
<dbReference type="InterPro" id="IPR004330">
    <property type="entry name" value="FAR1_DNA_bnd_dom"/>
</dbReference>
<organism evidence="8 9">
    <name type="scientific">Artemisia annua</name>
    <name type="common">Sweet wormwood</name>
    <dbReference type="NCBI Taxonomy" id="35608"/>
    <lineage>
        <taxon>Eukaryota</taxon>
        <taxon>Viridiplantae</taxon>
        <taxon>Streptophyta</taxon>
        <taxon>Embryophyta</taxon>
        <taxon>Tracheophyta</taxon>
        <taxon>Spermatophyta</taxon>
        <taxon>Magnoliopsida</taxon>
        <taxon>eudicotyledons</taxon>
        <taxon>Gunneridae</taxon>
        <taxon>Pentapetalae</taxon>
        <taxon>asterids</taxon>
        <taxon>campanulids</taxon>
        <taxon>Asterales</taxon>
        <taxon>Asteraceae</taxon>
        <taxon>Asteroideae</taxon>
        <taxon>Anthemideae</taxon>
        <taxon>Artemisiinae</taxon>
        <taxon>Artemisia</taxon>
    </lineage>
</organism>
<evidence type="ECO:0000256" key="6">
    <source>
        <dbReference type="SAM" id="SignalP"/>
    </source>
</evidence>
<proteinExistence type="predicted"/>